<dbReference type="GO" id="GO:0050660">
    <property type="term" value="F:flavin adenine dinucleotide binding"/>
    <property type="evidence" value="ECO:0007669"/>
    <property type="project" value="InterPro"/>
</dbReference>
<dbReference type="Pfam" id="PF00732">
    <property type="entry name" value="GMC_oxred_N"/>
    <property type="match status" value="1"/>
</dbReference>
<dbReference type="AlphaFoldDB" id="A0A7G3AJE1"/>
<feature type="region of interest" description="Disordered" evidence="6">
    <location>
        <begin position="513"/>
        <end position="550"/>
    </location>
</feature>
<dbReference type="InterPro" id="IPR036188">
    <property type="entry name" value="FAD/NAD-bd_sf"/>
</dbReference>
<proteinExistence type="inferred from homology"/>
<name>A0A7G3AJE1_LUTLO</name>
<dbReference type="Gene3D" id="3.30.560.10">
    <property type="entry name" value="Glucose Oxidase, domain 3"/>
    <property type="match status" value="1"/>
</dbReference>
<organism evidence="8">
    <name type="scientific">Lutzomyia longipalpis</name>
    <name type="common">Sand fly</name>
    <dbReference type="NCBI Taxonomy" id="7200"/>
    <lineage>
        <taxon>Eukaryota</taxon>
        <taxon>Metazoa</taxon>
        <taxon>Ecdysozoa</taxon>
        <taxon>Arthropoda</taxon>
        <taxon>Hexapoda</taxon>
        <taxon>Insecta</taxon>
        <taxon>Pterygota</taxon>
        <taxon>Neoptera</taxon>
        <taxon>Endopterygota</taxon>
        <taxon>Diptera</taxon>
        <taxon>Nematocera</taxon>
        <taxon>Psychodoidea</taxon>
        <taxon>Psychodidae</taxon>
        <taxon>Lutzomyia</taxon>
        <taxon>Lutzomyia</taxon>
    </lineage>
</organism>
<feature type="binding site" evidence="5">
    <location>
        <position position="175"/>
    </location>
    <ligand>
        <name>FAD</name>
        <dbReference type="ChEBI" id="CHEBI:57692"/>
    </ligand>
</feature>
<comment type="cofactor">
    <cofactor evidence="1 5">
        <name>FAD</name>
        <dbReference type="ChEBI" id="CHEBI:57692"/>
    </cofactor>
</comment>
<evidence type="ECO:0000256" key="6">
    <source>
        <dbReference type="SAM" id="MobiDB-lite"/>
    </source>
</evidence>
<dbReference type="GO" id="GO:0016829">
    <property type="term" value="F:lyase activity"/>
    <property type="evidence" value="ECO:0007669"/>
    <property type="project" value="UniProtKB-KW"/>
</dbReference>
<dbReference type="SUPFAM" id="SSF51905">
    <property type="entry name" value="FAD/NAD(P)-binding domain"/>
    <property type="match status" value="1"/>
</dbReference>
<dbReference type="PROSITE" id="PS00624">
    <property type="entry name" value="GMC_OXRED_2"/>
    <property type="match status" value="1"/>
</dbReference>
<dbReference type="PIRSF" id="PIRSF000137">
    <property type="entry name" value="Alcohol_oxidase"/>
    <property type="match status" value="1"/>
</dbReference>
<dbReference type="GO" id="GO:0016614">
    <property type="term" value="F:oxidoreductase activity, acting on CH-OH group of donors"/>
    <property type="evidence" value="ECO:0007669"/>
    <property type="project" value="InterPro"/>
</dbReference>
<dbReference type="SUPFAM" id="SSF54373">
    <property type="entry name" value="FAD-linked reductases, C-terminal domain"/>
    <property type="match status" value="1"/>
</dbReference>
<evidence type="ECO:0000313" key="8">
    <source>
        <dbReference type="EMBL" id="MBC1171998.1"/>
    </source>
</evidence>
<evidence type="ECO:0000256" key="3">
    <source>
        <dbReference type="ARBA" id="ARBA00022630"/>
    </source>
</evidence>
<dbReference type="InterPro" id="IPR000172">
    <property type="entry name" value="GMC_OxRdtase_N"/>
</dbReference>
<dbReference type="Pfam" id="PF05199">
    <property type="entry name" value="GMC_oxred_C"/>
    <property type="match status" value="1"/>
</dbReference>
<keyword evidence="8" id="KW-0456">Lyase</keyword>
<evidence type="ECO:0000256" key="4">
    <source>
        <dbReference type="ARBA" id="ARBA00022827"/>
    </source>
</evidence>
<dbReference type="InterPro" id="IPR007867">
    <property type="entry name" value="GMC_OxRtase_C"/>
</dbReference>
<keyword evidence="3" id="KW-0285">Flavoprotein</keyword>
<dbReference type="VEuPathDB" id="VectorBase:LLONM1_000471"/>
<accession>A0A7G3AJE1</accession>
<dbReference type="EMBL" id="GITU01003295">
    <property type="protein sequence ID" value="MBC1171998.1"/>
    <property type="molecule type" value="Transcribed_RNA"/>
</dbReference>
<evidence type="ECO:0000259" key="7">
    <source>
        <dbReference type="PROSITE" id="PS00624"/>
    </source>
</evidence>
<sequence>MSLFRTKYDWEYYTEKSNTGLGYKKGHYWPRGKLLGGSGSTNANLYIRGNKKDYDTWEELGNPGWNWEKVIKYFKRSEDNKIEHLFELTGNQYHSKGGPQKIDYFHDVEMMKIVVEEGAFELGEIEHMDINADKHIGWANVFGTTSDGRRCSPAKGFLIQAANRTNLHIVKHAHVRKVNLNENNEVEGIELSLKDKILNVKAKRETILSAGTVNTPQVLILSGIGPKKHLEELKIPVKKDLAVGKNLQDHFAIPIYIGLHQNKEPTTRPQDLTDSVYSYFMHQRGSLAGVGMTNLVGFYNTVNNSLLYPDIQFHTMYFRRLAPHFKGYLEAMQFSTGIEKYFQKAHEKYDIVCLMITILKPEIPGKIELRSTDPFDHPKIFPNYAAGRSDMETAIRGIRRIQEYVKTEAYKYHEPVQLKIDLPNCELLDYDADEYWECYIRHMGTSMYHPVGTAKMGPQSDADAVVDDELKVRGVKGLRVVDASIMPVIISANTNAAAAMIGEKGADMIKEEWRKFDKETSGESYEEQEQTEDGQKNKEKKEDVEGEKKE</sequence>
<evidence type="ECO:0000256" key="1">
    <source>
        <dbReference type="ARBA" id="ARBA00001974"/>
    </source>
</evidence>
<dbReference type="PANTHER" id="PTHR11552">
    <property type="entry name" value="GLUCOSE-METHANOL-CHOLINE GMC OXIDOREDUCTASE"/>
    <property type="match status" value="1"/>
</dbReference>
<feature type="compositionally biased region" description="Basic and acidic residues" evidence="6">
    <location>
        <begin position="533"/>
        <end position="550"/>
    </location>
</feature>
<evidence type="ECO:0000256" key="5">
    <source>
        <dbReference type="PIRSR" id="PIRSR000137-2"/>
    </source>
</evidence>
<keyword evidence="4 5" id="KW-0274">FAD</keyword>
<dbReference type="Gene3D" id="3.50.50.60">
    <property type="entry name" value="FAD/NAD(P)-binding domain"/>
    <property type="match status" value="1"/>
</dbReference>
<feature type="domain" description="Glucose-methanol-choline oxidoreductase N-terminal" evidence="7">
    <location>
        <begin position="211"/>
        <end position="225"/>
    </location>
</feature>
<comment type="similarity">
    <text evidence="2">Belongs to the GMC oxidoreductase family.</text>
</comment>
<protein>
    <submittedName>
        <fullName evidence="8">Putative glucose dehydrogenase/choline dehydrogenase/mandelonitrile lyase gmc oxidoreductase family</fullName>
    </submittedName>
</protein>
<dbReference type="PANTHER" id="PTHR11552:SF147">
    <property type="entry name" value="CHOLINE DEHYDROGENASE, MITOCHONDRIAL"/>
    <property type="match status" value="1"/>
</dbReference>
<dbReference type="InterPro" id="IPR012132">
    <property type="entry name" value="GMC_OxRdtase"/>
</dbReference>
<reference evidence="8" key="1">
    <citation type="journal article" date="2020" name="BMC">
        <title>Leishmania infection induces a limited differential gene expression in the sand fly midgut.</title>
        <authorList>
            <person name="Coutinho-Abreu I.V."/>
            <person name="Serafim T.D."/>
            <person name="Meneses C."/>
            <person name="Kamhawi S."/>
            <person name="Oliveira F."/>
            <person name="Valenzuela J.G."/>
        </authorList>
    </citation>
    <scope>NUCLEOTIDE SEQUENCE</scope>
    <source>
        <strain evidence="8">Jacobina</strain>
        <tissue evidence="8">Midgut</tissue>
    </source>
</reference>
<evidence type="ECO:0000256" key="2">
    <source>
        <dbReference type="ARBA" id="ARBA00010790"/>
    </source>
</evidence>